<evidence type="ECO:0000313" key="1">
    <source>
        <dbReference type="EMBL" id="KAI6085307.1"/>
    </source>
</evidence>
<evidence type="ECO:0000313" key="2">
    <source>
        <dbReference type="Proteomes" id="UP001497680"/>
    </source>
</evidence>
<proteinExistence type="predicted"/>
<organism evidence="1 2">
    <name type="scientific">Hypoxylon rubiginosum</name>
    <dbReference type="NCBI Taxonomy" id="110542"/>
    <lineage>
        <taxon>Eukaryota</taxon>
        <taxon>Fungi</taxon>
        <taxon>Dikarya</taxon>
        <taxon>Ascomycota</taxon>
        <taxon>Pezizomycotina</taxon>
        <taxon>Sordariomycetes</taxon>
        <taxon>Xylariomycetidae</taxon>
        <taxon>Xylariales</taxon>
        <taxon>Hypoxylaceae</taxon>
        <taxon>Hypoxylon</taxon>
    </lineage>
</organism>
<dbReference type="EMBL" id="MU394327">
    <property type="protein sequence ID" value="KAI6085307.1"/>
    <property type="molecule type" value="Genomic_DNA"/>
</dbReference>
<protein>
    <submittedName>
        <fullName evidence="1">Uncharacterized protein</fullName>
    </submittedName>
</protein>
<comment type="caution">
    <text evidence="1">The sequence shown here is derived from an EMBL/GenBank/DDBJ whole genome shotgun (WGS) entry which is preliminary data.</text>
</comment>
<gene>
    <name evidence="1" type="ORF">F4821DRAFT_153283</name>
</gene>
<reference evidence="1 2" key="1">
    <citation type="journal article" date="2022" name="New Phytol.">
        <title>Ecological generalism drives hyperdiversity of secondary metabolite gene clusters in xylarialean endophytes.</title>
        <authorList>
            <person name="Franco M.E.E."/>
            <person name="Wisecaver J.H."/>
            <person name="Arnold A.E."/>
            <person name="Ju Y.M."/>
            <person name="Slot J.C."/>
            <person name="Ahrendt S."/>
            <person name="Moore L.P."/>
            <person name="Eastman K.E."/>
            <person name="Scott K."/>
            <person name="Konkel Z."/>
            <person name="Mondo S.J."/>
            <person name="Kuo A."/>
            <person name="Hayes R.D."/>
            <person name="Haridas S."/>
            <person name="Andreopoulos B."/>
            <person name="Riley R."/>
            <person name="LaButti K."/>
            <person name="Pangilinan J."/>
            <person name="Lipzen A."/>
            <person name="Amirebrahimi M."/>
            <person name="Yan J."/>
            <person name="Adam C."/>
            <person name="Keymanesh K."/>
            <person name="Ng V."/>
            <person name="Louie K."/>
            <person name="Northen T."/>
            <person name="Drula E."/>
            <person name="Henrissat B."/>
            <person name="Hsieh H.M."/>
            <person name="Youens-Clark K."/>
            <person name="Lutzoni F."/>
            <person name="Miadlikowska J."/>
            <person name="Eastwood D.C."/>
            <person name="Hamelin R.C."/>
            <person name="Grigoriev I.V."/>
            <person name="U'Ren J.M."/>
        </authorList>
    </citation>
    <scope>NUCLEOTIDE SEQUENCE [LARGE SCALE GENOMIC DNA]</scope>
    <source>
        <strain evidence="1 2">ER1909</strain>
    </source>
</reference>
<accession>A0ACC0CXS9</accession>
<dbReference type="Proteomes" id="UP001497680">
    <property type="component" value="Unassembled WGS sequence"/>
</dbReference>
<sequence length="228" mass="24308">MGKNNTKYDIDDSYDSDREIESLTESICDSLPQKESLWPENDPDVAVALGFTVLLTSLVPLAITVELFGKERLAIVCIEIYGCTCLAMAVSIIVSELSFEDDSELPDKVAAGQEGWSTPTLIPDNSDDDVASLSPSSSWNDLPASSRPSSKDDLYLDGPIIAGNSDDSLEQHAHLTGQGFSVILDSTATNPKPDGVCGRRSLLVAHPGGGIRASQPWISRSPATWGPG</sequence>
<name>A0ACC0CXS9_9PEZI</name>
<keyword evidence="2" id="KW-1185">Reference proteome</keyword>